<evidence type="ECO:0000256" key="7">
    <source>
        <dbReference type="PROSITE-ProRule" id="PRU00283"/>
    </source>
</evidence>
<feature type="coiled-coil region" evidence="8">
    <location>
        <begin position="1045"/>
        <end position="1072"/>
    </location>
</feature>
<feature type="compositionally biased region" description="Polar residues" evidence="9">
    <location>
        <begin position="85"/>
        <end position="100"/>
    </location>
</feature>
<feature type="coiled-coil region" evidence="8">
    <location>
        <begin position="593"/>
        <end position="627"/>
    </location>
</feature>
<gene>
    <name evidence="12" type="primary">LOC105178843</name>
</gene>
<evidence type="ECO:0000256" key="2">
    <source>
        <dbReference type="ARBA" id="ARBA00022741"/>
    </source>
</evidence>
<reference evidence="12" key="1">
    <citation type="submission" date="2025-08" db="UniProtKB">
        <authorList>
            <consortium name="RefSeq"/>
        </authorList>
    </citation>
    <scope>IDENTIFICATION</scope>
</reference>
<evidence type="ECO:0000256" key="8">
    <source>
        <dbReference type="SAM" id="Coils"/>
    </source>
</evidence>
<dbReference type="Proteomes" id="UP000504604">
    <property type="component" value="Unplaced"/>
</dbReference>
<keyword evidence="11" id="KW-1185">Reference proteome</keyword>
<feature type="coiled-coil region" evidence="8">
    <location>
        <begin position="753"/>
        <end position="784"/>
    </location>
</feature>
<keyword evidence="2 7" id="KW-0547">Nucleotide-binding</keyword>
<protein>
    <submittedName>
        <fullName evidence="12">Kinesin-like protein KIN-12C isoform X2</fullName>
    </submittedName>
</protein>
<keyword evidence="4 8" id="KW-0175">Coiled coil</keyword>
<feature type="region of interest" description="Disordered" evidence="9">
    <location>
        <begin position="1"/>
        <end position="106"/>
    </location>
</feature>
<evidence type="ECO:0000313" key="12">
    <source>
        <dbReference type="RefSeq" id="XP_011100691.1"/>
    </source>
</evidence>
<feature type="coiled-coil region" evidence="8">
    <location>
        <begin position="1694"/>
        <end position="1742"/>
    </location>
</feature>
<feature type="compositionally biased region" description="Basic and acidic residues" evidence="9">
    <location>
        <begin position="2263"/>
        <end position="2288"/>
    </location>
</feature>
<dbReference type="FunFam" id="3.40.850.10:FF:000033">
    <property type="entry name" value="Kinesin-like protein KIN-12E"/>
    <property type="match status" value="1"/>
</dbReference>
<feature type="coiled-coil region" evidence="8">
    <location>
        <begin position="889"/>
        <end position="955"/>
    </location>
</feature>
<dbReference type="PANTHER" id="PTHR37739:SF18">
    <property type="entry name" value="KINESIN-LIKE PROTEIN KIN-12C"/>
    <property type="match status" value="1"/>
</dbReference>
<proteinExistence type="inferred from homology"/>
<dbReference type="InterPro" id="IPR036961">
    <property type="entry name" value="Kinesin_motor_dom_sf"/>
</dbReference>
<evidence type="ECO:0000313" key="11">
    <source>
        <dbReference type="Proteomes" id="UP000504604"/>
    </source>
</evidence>
<evidence type="ECO:0000256" key="6">
    <source>
        <dbReference type="ARBA" id="ARBA00034488"/>
    </source>
</evidence>
<keyword evidence="3 7" id="KW-0067">ATP-binding</keyword>
<evidence type="ECO:0000256" key="9">
    <source>
        <dbReference type="SAM" id="MobiDB-lite"/>
    </source>
</evidence>
<dbReference type="OrthoDB" id="3176171at2759"/>
<dbReference type="SUPFAM" id="SSF52540">
    <property type="entry name" value="P-loop containing nucleoside triphosphate hydrolases"/>
    <property type="match status" value="1"/>
</dbReference>
<dbReference type="CDD" id="cd01373">
    <property type="entry name" value="KISc_KLP2_like"/>
    <property type="match status" value="1"/>
</dbReference>
<dbReference type="SMART" id="SM00129">
    <property type="entry name" value="KISc"/>
    <property type="match status" value="1"/>
</dbReference>
<keyword evidence="5 7" id="KW-0505">Motor protein</keyword>
<dbReference type="Gene3D" id="3.40.850.10">
    <property type="entry name" value="Kinesin motor domain"/>
    <property type="match status" value="1"/>
</dbReference>
<dbReference type="GeneID" id="105178843"/>
<dbReference type="GO" id="GO:0007018">
    <property type="term" value="P:microtubule-based movement"/>
    <property type="evidence" value="ECO:0007669"/>
    <property type="project" value="InterPro"/>
</dbReference>
<dbReference type="InterPro" id="IPR027417">
    <property type="entry name" value="P-loop_NTPase"/>
</dbReference>
<keyword evidence="1" id="KW-0493">Microtubule</keyword>
<feature type="region of interest" description="Disordered" evidence="9">
    <location>
        <begin position="2262"/>
        <end position="2288"/>
    </location>
</feature>
<dbReference type="PANTHER" id="PTHR37739">
    <property type="entry name" value="KINESIN-LIKE PROTEIN KIN-12D"/>
    <property type="match status" value="1"/>
</dbReference>
<evidence type="ECO:0000256" key="1">
    <source>
        <dbReference type="ARBA" id="ARBA00022701"/>
    </source>
</evidence>
<evidence type="ECO:0000256" key="4">
    <source>
        <dbReference type="ARBA" id="ARBA00023054"/>
    </source>
</evidence>
<dbReference type="PRINTS" id="PR00380">
    <property type="entry name" value="KINESINHEAVY"/>
</dbReference>
<feature type="coiled-coil region" evidence="8">
    <location>
        <begin position="511"/>
        <end position="538"/>
    </location>
</feature>
<dbReference type="GO" id="GO:0005524">
    <property type="term" value="F:ATP binding"/>
    <property type="evidence" value="ECO:0007669"/>
    <property type="project" value="UniProtKB-UniRule"/>
</dbReference>
<feature type="coiled-coil region" evidence="8">
    <location>
        <begin position="821"/>
        <end position="855"/>
    </location>
</feature>
<dbReference type="PROSITE" id="PS50067">
    <property type="entry name" value="KINESIN_MOTOR_2"/>
    <property type="match status" value="1"/>
</dbReference>
<evidence type="ECO:0000259" key="10">
    <source>
        <dbReference type="PROSITE" id="PS50067"/>
    </source>
</evidence>
<comment type="similarity">
    <text evidence="6">Belongs to the TRAFAC class myosin-kinesin ATPase superfamily. Kinesin family. KIN-12 subfamily.</text>
</comment>
<dbReference type="GO" id="GO:0005874">
    <property type="term" value="C:microtubule"/>
    <property type="evidence" value="ECO:0007669"/>
    <property type="project" value="UniProtKB-KW"/>
</dbReference>
<evidence type="ECO:0000256" key="5">
    <source>
        <dbReference type="ARBA" id="ARBA00023175"/>
    </source>
</evidence>
<dbReference type="GO" id="GO:0008017">
    <property type="term" value="F:microtubule binding"/>
    <property type="evidence" value="ECO:0007669"/>
    <property type="project" value="InterPro"/>
</dbReference>
<accession>A0A6I9UMZ6</accession>
<dbReference type="InterPro" id="IPR044986">
    <property type="entry name" value="KIF15/KIN-12"/>
</dbReference>
<feature type="coiled-coil region" evidence="8">
    <location>
        <begin position="2121"/>
        <end position="2169"/>
    </location>
</feature>
<feature type="domain" description="Kinesin motor" evidence="10">
    <location>
        <begin position="167"/>
        <end position="504"/>
    </location>
</feature>
<organism evidence="11 12">
    <name type="scientific">Sesamum indicum</name>
    <name type="common">Oriental sesame</name>
    <name type="synonym">Sesamum orientale</name>
    <dbReference type="NCBI Taxonomy" id="4182"/>
    <lineage>
        <taxon>Eukaryota</taxon>
        <taxon>Viridiplantae</taxon>
        <taxon>Streptophyta</taxon>
        <taxon>Embryophyta</taxon>
        <taxon>Tracheophyta</taxon>
        <taxon>Spermatophyta</taxon>
        <taxon>Magnoliopsida</taxon>
        <taxon>eudicotyledons</taxon>
        <taxon>Gunneridae</taxon>
        <taxon>Pentapetalae</taxon>
        <taxon>asterids</taxon>
        <taxon>lamiids</taxon>
        <taxon>Lamiales</taxon>
        <taxon>Pedaliaceae</taxon>
        <taxon>Sesamum</taxon>
    </lineage>
</organism>
<dbReference type="InterPro" id="IPR001752">
    <property type="entry name" value="Kinesin_motor_dom"/>
</dbReference>
<feature type="coiled-coil region" evidence="8">
    <location>
        <begin position="1870"/>
        <end position="1925"/>
    </location>
</feature>
<dbReference type="Pfam" id="PF00225">
    <property type="entry name" value="Kinesin"/>
    <property type="match status" value="1"/>
</dbReference>
<dbReference type="InterPro" id="IPR019821">
    <property type="entry name" value="Kinesin_motor_CS"/>
</dbReference>
<dbReference type="PROSITE" id="PS00411">
    <property type="entry name" value="KINESIN_MOTOR_1"/>
    <property type="match status" value="1"/>
</dbReference>
<name>A0A6I9UMZ6_SESIN</name>
<evidence type="ECO:0000256" key="3">
    <source>
        <dbReference type="ARBA" id="ARBA00022840"/>
    </source>
</evidence>
<sequence>MSTPTSSIHPHLLDNENHFASSSNPSPLLPSRPPLNSIPDPSQYPLQQFHPDFKEKPVSSKSFGTRIPEPISSAQKTPKLHARPKSTNSEPNSAQTTPSRTRPRVCTGAAASPTFMRLPSQFSHAGGRGDNVPRLSRGISMAITEQLLADVPHFELDEDPLFWNDHNVQVLIRIRPLNNTELISQGYGRCLRQETAKMLVWLGHPETRFTFDHIACESISQEKLFRVAGLPMVENCMSGYNSCMFAYGQTGSGKTYTMMGEIDKMDGKLGDDCGITPRIFEYLFTRITKEEESRKHERLTYSCKCSFLEIYNEQITDLLEPSSTNLQLREDLKKGVYVENLTEFSVRTVNDVLKLLQQGAANRKIAATHMNSESSRSHSVFTCIIESRWEKDSMAHLRFGRLNLVDLAGSERQKSSGAEGDRLKEAANINKSLSTLGLVIMSLVDLAQGKHRHVPYRDSRLTFLLQDSLGGNSKTTIIANVSPSTCNANETLSTLKFAQRAKLIQNNAKINEDASGGVTALQQQIQQLKDQLSYLMKHQHASTKLINFVPRSIQCSLGNWPESYNPSDEINEHYGPKTPKGGFVENTYLKATLRGALRREKLAEAEARGLKAEIEHLNRLAHQREQEAQRTKMMVRFREEKIKRLEVLLDGLISADKFYLDENNALKEENMMLRAKTERNSEVTHFTLENIRLREQIRLFQDFYERGERETLLSEISELRHQLLESLEVEKSFELLKFSPMKGSQEPKVDKELERCMDMNSKLIREVDELRRKLENRMTSSQNTCDSDEVTYEKNDEKAEHILNLQSDNIHKQLMDAQSLIETMKQDQFQLIKELESAQTENQRLMKMLDNSEVIQRELVNLHQDYRKQSVRENRDPTVSMEGSEHNIILDLQAKLEKLSKDLKEAEILNRQYMEDHATQLSEDHQTELIRGEVEMETTRTIIHLQEEIDRLQSEYQVCLCSMAEQNLSLRNSVAAKEDELRDFCAEWERAILELTTFLIDGSRSLGDASRQIKSISFSFPNVNDLISEHIERAAEICIEKEETILLLQKSLEDAQNTVMEMEQKLYSLKGATIALTEFQQPEKSLSREETQWSSIPTDSTIVKLFPEDKPMSKKGRTNDNQPNTGILLDNRISDYCTSILRGTVDENLPSAHTKASAIRDVDIELAGLVLAETEDAVNGCCADAETYWSMLNSEIHNAFSFCRELVQNLLQDVSYMRKDIQDFKRNRRSLQVFSDMIPSCLPIKHENQLLMLQHFRNELVEVNNRLSSLSSCFYKVMNIHIHGYLDSVEGLTETGGQTTDCSSSCTFSSFESVDNDDRPSSTDRSRWAGKITEQTLDLDSEEGSNLICKRAILLLVKEFRKAYETFVKLKNNFMAVLASHTDLDSEADILSLPELHALEKLKEQGGDGHHQPTSERAEAGVKNLKEFSVEEKHSPRFFAKFEETSSTIEEADYMLKAMVRANKNAYSLTTFLKQAVEKLMTDKASLSAEIKQLKSSVLLRNGEKEVLQDETELSLRGKANKLSLFEEYFIEMQTCIEELYGTSYSEAIQIVEEMQTFFYSLRSSLEDVMVKALQNDIIIFVLQCQIGEYSDNLRRLDTFPGSHRSTLQEHCLLAGNVGLSHVSRVDKSALQPLRCENMGYQIEYVLRKGVKELAKSDTVDKNFELKRELERKEVLLKGLLFDFSVLQEFASHRKDIKDELEKLIIAMSKVQHELQIKSVVLDEVLVQNTKLEGRLLEAEQALLKSNSELDQTKGALKNFSEQNVEMKDLLKDLYLKNSEAEQLLEDQREAMKSLEREIIRVSSGPERQLVPSLKEIEDALTELTAQRDQLVEKVTILQEKLSITSALADENQAIAAEARQESETSKMYAEQKEEEVKILERSVEELESTINVLEKKVHEMEEEVEKHRLIRDSLELELQALRHRLLTVEGLTESMVSENSNTALLEERLSRSLETNEAHSRIRFLEDENARQAKEIRQFKDYISELVLHAEAQAHQYQHKYKTLEAMLHEVKTDLSNVSAAPTLETADKTSARTRGSSSPFRCIAGLIQQMNQEKDQELSTARLRIEELQALAASRYKEVCMLNTRLATAESMTHDVIRDLLSVKLDISNYANIVDQHQLQKITEEAQHYRQEFVAMERENVNLRSQIDDLLEERERYMAEISKNKADQLANEIFAEQLQERDKLLIAQNHMLKMDKSNLQKRVAELDDMVKKLFSMQDHQPLNQEPLMDSLLRPFDYNISERLAHSQKVLSTINSQLAQYHRPEGGCPDDRMDRRHSECKFRKQRP</sequence>
<feature type="binding site" evidence="7">
    <location>
        <begin position="248"/>
        <end position="255"/>
    </location>
    <ligand>
        <name>ATP</name>
        <dbReference type="ChEBI" id="CHEBI:30616"/>
    </ligand>
</feature>
<dbReference type="GO" id="GO:0003777">
    <property type="term" value="F:microtubule motor activity"/>
    <property type="evidence" value="ECO:0007669"/>
    <property type="project" value="InterPro"/>
</dbReference>
<dbReference type="RefSeq" id="XP_011100691.1">
    <property type="nucleotide sequence ID" value="XM_011102389.2"/>
</dbReference>
<feature type="coiled-coil region" evidence="8">
    <location>
        <begin position="1771"/>
        <end position="1841"/>
    </location>
</feature>